<feature type="non-terminal residue" evidence="1">
    <location>
        <position position="1"/>
    </location>
</feature>
<dbReference type="EMBL" id="BARU01032236">
    <property type="protein sequence ID" value="GAH68758.1"/>
    <property type="molecule type" value="Genomic_DNA"/>
</dbReference>
<name>X1JG64_9ZZZZ</name>
<comment type="caution">
    <text evidence="1">The sequence shown here is derived from an EMBL/GenBank/DDBJ whole genome shotgun (WGS) entry which is preliminary data.</text>
</comment>
<dbReference type="AlphaFoldDB" id="X1JG64"/>
<proteinExistence type="predicted"/>
<organism evidence="1">
    <name type="scientific">marine sediment metagenome</name>
    <dbReference type="NCBI Taxonomy" id="412755"/>
    <lineage>
        <taxon>unclassified sequences</taxon>
        <taxon>metagenomes</taxon>
        <taxon>ecological metagenomes</taxon>
    </lineage>
</organism>
<reference evidence="1" key="1">
    <citation type="journal article" date="2014" name="Front. Microbiol.">
        <title>High frequency of phylogenetically diverse reductive dehalogenase-homologous genes in deep subseafloor sedimentary metagenomes.</title>
        <authorList>
            <person name="Kawai M."/>
            <person name="Futagami T."/>
            <person name="Toyoda A."/>
            <person name="Takaki Y."/>
            <person name="Nishi S."/>
            <person name="Hori S."/>
            <person name="Arai W."/>
            <person name="Tsubouchi T."/>
            <person name="Morono Y."/>
            <person name="Uchiyama I."/>
            <person name="Ito T."/>
            <person name="Fujiyama A."/>
            <person name="Inagaki F."/>
            <person name="Takami H."/>
        </authorList>
    </citation>
    <scope>NUCLEOTIDE SEQUENCE</scope>
    <source>
        <strain evidence="1">Expedition CK06-06</strain>
    </source>
</reference>
<accession>X1JG64</accession>
<gene>
    <name evidence="1" type="ORF">S03H2_50866</name>
</gene>
<evidence type="ECO:0000313" key="1">
    <source>
        <dbReference type="EMBL" id="GAH68758.1"/>
    </source>
</evidence>
<sequence length="49" mass="5535">PTPSNDSFIVALSFDDRDVGEKLTKFFETLWEAGEFQSAIEGLNYFKSS</sequence>
<protein>
    <submittedName>
        <fullName evidence="1">Uncharacterized protein</fullName>
    </submittedName>
</protein>